<protein>
    <recommendedName>
        <fullName evidence="4">HAMP domain-containing protein</fullName>
    </recommendedName>
</protein>
<keyword evidence="1" id="KW-0812">Transmembrane</keyword>
<evidence type="ECO:0008006" key="4">
    <source>
        <dbReference type="Google" id="ProtNLM"/>
    </source>
</evidence>
<feature type="transmembrane region" description="Helical" evidence="1">
    <location>
        <begin position="21"/>
        <end position="41"/>
    </location>
</feature>
<dbReference type="EMBL" id="VNIB01000005">
    <property type="protein sequence ID" value="TYO98806.1"/>
    <property type="molecule type" value="Genomic_DNA"/>
</dbReference>
<dbReference type="Gene3D" id="6.10.340.10">
    <property type="match status" value="1"/>
</dbReference>
<keyword evidence="3" id="KW-1185">Reference proteome</keyword>
<keyword evidence="1" id="KW-1133">Transmembrane helix</keyword>
<accession>A0A5D3WMN2</accession>
<dbReference type="OrthoDB" id="5402213at2"/>
<evidence type="ECO:0000313" key="2">
    <source>
        <dbReference type="EMBL" id="TYO98806.1"/>
    </source>
</evidence>
<proteinExistence type="predicted"/>
<organism evidence="2 3">
    <name type="scientific">Geothermobacter ehrlichii</name>
    <dbReference type="NCBI Taxonomy" id="213224"/>
    <lineage>
        <taxon>Bacteria</taxon>
        <taxon>Pseudomonadati</taxon>
        <taxon>Thermodesulfobacteriota</taxon>
        <taxon>Desulfuromonadia</taxon>
        <taxon>Desulfuromonadales</taxon>
        <taxon>Geothermobacteraceae</taxon>
        <taxon>Geothermobacter</taxon>
    </lineage>
</organism>
<dbReference type="Proteomes" id="UP000324159">
    <property type="component" value="Unassembled WGS sequence"/>
</dbReference>
<evidence type="ECO:0000256" key="1">
    <source>
        <dbReference type="SAM" id="Phobius"/>
    </source>
</evidence>
<gene>
    <name evidence="2" type="ORF">EDC39_105175</name>
</gene>
<dbReference type="RefSeq" id="WP_148895739.1">
    <property type="nucleotide sequence ID" value="NZ_VNIB01000005.1"/>
</dbReference>
<name>A0A5D3WMN2_9BACT</name>
<feature type="transmembrane region" description="Helical" evidence="1">
    <location>
        <begin position="76"/>
        <end position="94"/>
    </location>
</feature>
<evidence type="ECO:0000313" key="3">
    <source>
        <dbReference type="Proteomes" id="UP000324159"/>
    </source>
</evidence>
<comment type="caution">
    <text evidence="2">The sequence shown here is derived from an EMBL/GenBank/DDBJ whole genome shotgun (WGS) entry which is preliminary data.</text>
</comment>
<reference evidence="2 3" key="1">
    <citation type="submission" date="2019-07" db="EMBL/GenBank/DDBJ databases">
        <title>Genomic Encyclopedia of Type Strains, Phase IV (KMG-IV): sequencing the most valuable type-strain genomes for metagenomic binning, comparative biology and taxonomic classification.</title>
        <authorList>
            <person name="Goeker M."/>
        </authorList>
    </citation>
    <scope>NUCLEOTIDE SEQUENCE [LARGE SCALE GENOMIC DNA]</scope>
    <source>
        <strain evidence="2 3">SS015</strain>
    </source>
</reference>
<sequence length="188" mass="22050">MTNPYPWRRRNFFIKKEFQGKFILSYAITLIGLAALVTWILSIKMRQALEVHLYSSHLNIERTGDFMFDLLVRTNMYAIVGILALVLLVSSIIVNRLNRHFSRMCATLNAMARGRFDTPPIPESHFHEITNLIRLVEELKLHYRERFVAIHEALQTVEAGCNQLPDRTRLQEGRDRLQRLLDQVYLPE</sequence>
<dbReference type="AlphaFoldDB" id="A0A5D3WMN2"/>
<keyword evidence="1" id="KW-0472">Membrane</keyword>